<accession>A0A212LGE4</accession>
<name>A0A212LGE4_9HYPH</name>
<protein>
    <submittedName>
        <fullName evidence="1">Uncharacterized protein</fullName>
    </submittedName>
</protein>
<sequence length="51" mass="5826">MSECNYDVLERSYYLNHGKAPIGRFSDAFLETIRKAFAPFLVTGSARVNRI</sequence>
<reference evidence="1" key="1">
    <citation type="submission" date="2016-08" db="EMBL/GenBank/DDBJ databases">
        <authorList>
            <person name="Seilhamer J.J."/>
        </authorList>
    </citation>
    <scope>NUCLEOTIDE SEQUENCE</scope>
    <source>
        <strain evidence="1">86</strain>
    </source>
</reference>
<evidence type="ECO:0000313" key="1">
    <source>
        <dbReference type="EMBL" id="SCM76537.1"/>
    </source>
</evidence>
<dbReference type="EMBL" id="FMJD01000008">
    <property type="protein sequence ID" value="SCM76537.1"/>
    <property type="molecule type" value="Genomic_DNA"/>
</dbReference>
<organism evidence="1">
    <name type="scientific">uncultured Pleomorphomonas sp</name>
    <dbReference type="NCBI Taxonomy" id="442121"/>
    <lineage>
        <taxon>Bacteria</taxon>
        <taxon>Pseudomonadati</taxon>
        <taxon>Pseudomonadota</taxon>
        <taxon>Alphaproteobacteria</taxon>
        <taxon>Hyphomicrobiales</taxon>
        <taxon>Pleomorphomonadaceae</taxon>
        <taxon>Pleomorphomonas</taxon>
        <taxon>environmental samples</taxon>
    </lineage>
</organism>
<gene>
    <name evidence="1" type="ORF">KL86PLE_40342</name>
</gene>
<dbReference type="AlphaFoldDB" id="A0A212LGE4"/>
<proteinExistence type="predicted"/>